<dbReference type="Pfam" id="PF07648">
    <property type="entry name" value="Kazal_2"/>
    <property type="match status" value="1"/>
</dbReference>
<evidence type="ECO:0000313" key="4">
    <source>
        <dbReference type="Proteomes" id="UP000002640"/>
    </source>
</evidence>
<dbReference type="EMBL" id="JH159157">
    <property type="protein sequence ID" value="EGZ12196.1"/>
    <property type="molecule type" value="Genomic_DNA"/>
</dbReference>
<dbReference type="InterPro" id="IPR036058">
    <property type="entry name" value="Kazal_dom_sf"/>
</dbReference>
<protein>
    <submittedName>
        <fullName evidence="3">Kazal-like serine protease inhibitor domain-containing protein</fullName>
    </submittedName>
</protein>
<dbReference type="PROSITE" id="PS51257">
    <property type="entry name" value="PROKAR_LIPOPROTEIN"/>
    <property type="match status" value="1"/>
</dbReference>
<evidence type="ECO:0000313" key="3">
    <source>
        <dbReference type="EMBL" id="EGZ12196.1"/>
    </source>
</evidence>
<dbReference type="SMR" id="G4ZZ13"/>
<dbReference type="InterPro" id="IPR002350">
    <property type="entry name" value="Kazal_dom"/>
</dbReference>
<feature type="signal peptide" evidence="1">
    <location>
        <begin position="1"/>
        <end position="19"/>
    </location>
</feature>
<dbReference type="KEGG" id="psoj:PHYSODRAFT_515502"/>
<sequence>MKFAAVAVLASLMFAGATAAGSVGCGPEQCSTKRDAVCGSNGVTYRNMCEFNNHNCDNGLQWTAKPGNCPRYHRTDRE</sequence>
<evidence type="ECO:0000256" key="1">
    <source>
        <dbReference type="SAM" id="SignalP"/>
    </source>
</evidence>
<keyword evidence="4" id="KW-1185">Reference proteome</keyword>
<dbReference type="SUPFAM" id="SSF100895">
    <property type="entry name" value="Kazal-type serine protease inhibitors"/>
    <property type="match status" value="1"/>
</dbReference>
<dbReference type="InParanoid" id="G4ZZ13"/>
<evidence type="ECO:0000259" key="2">
    <source>
        <dbReference type="PROSITE" id="PS51465"/>
    </source>
</evidence>
<name>G4ZZ13_PHYSP</name>
<proteinExistence type="predicted"/>
<dbReference type="Gene3D" id="3.30.60.30">
    <property type="match status" value="1"/>
</dbReference>
<reference evidence="3 4" key="1">
    <citation type="journal article" date="2006" name="Science">
        <title>Phytophthora genome sequences uncover evolutionary origins and mechanisms of pathogenesis.</title>
        <authorList>
            <person name="Tyler B.M."/>
            <person name="Tripathy S."/>
            <person name="Zhang X."/>
            <person name="Dehal P."/>
            <person name="Jiang R.H."/>
            <person name="Aerts A."/>
            <person name="Arredondo F.D."/>
            <person name="Baxter L."/>
            <person name="Bensasson D."/>
            <person name="Beynon J.L."/>
            <person name="Chapman J."/>
            <person name="Damasceno C.M."/>
            <person name="Dorrance A.E."/>
            <person name="Dou D."/>
            <person name="Dickerman A.W."/>
            <person name="Dubchak I.L."/>
            <person name="Garbelotto M."/>
            <person name="Gijzen M."/>
            <person name="Gordon S.G."/>
            <person name="Govers F."/>
            <person name="Grunwald N.J."/>
            <person name="Huang W."/>
            <person name="Ivors K.L."/>
            <person name="Jones R.W."/>
            <person name="Kamoun S."/>
            <person name="Krampis K."/>
            <person name="Lamour K.H."/>
            <person name="Lee M.K."/>
            <person name="McDonald W.H."/>
            <person name="Medina M."/>
            <person name="Meijer H.J."/>
            <person name="Nordberg E.K."/>
            <person name="Maclean D.J."/>
            <person name="Ospina-Giraldo M.D."/>
            <person name="Morris P.F."/>
            <person name="Phuntumart V."/>
            <person name="Putnam N.H."/>
            <person name="Rash S."/>
            <person name="Rose J.K."/>
            <person name="Sakihama Y."/>
            <person name="Salamov A.A."/>
            <person name="Savidor A."/>
            <person name="Scheuring C.F."/>
            <person name="Smith B.M."/>
            <person name="Sobral B.W."/>
            <person name="Terry A."/>
            <person name="Torto-Alalibo T.A."/>
            <person name="Win J."/>
            <person name="Xu Z."/>
            <person name="Zhang H."/>
            <person name="Grigoriev I.V."/>
            <person name="Rokhsar D.S."/>
            <person name="Boore J.L."/>
        </authorList>
    </citation>
    <scope>NUCLEOTIDE SEQUENCE [LARGE SCALE GENOMIC DNA]</scope>
    <source>
        <strain evidence="3 4">P6497</strain>
    </source>
</reference>
<dbReference type="PROSITE" id="PS51465">
    <property type="entry name" value="KAZAL_2"/>
    <property type="match status" value="1"/>
</dbReference>
<dbReference type="SMART" id="SM00280">
    <property type="entry name" value="KAZAL"/>
    <property type="match status" value="1"/>
</dbReference>
<dbReference type="GeneID" id="20659685"/>
<organism evidence="3 4">
    <name type="scientific">Phytophthora sojae (strain P6497)</name>
    <name type="common">Soybean stem and root rot agent</name>
    <name type="synonym">Phytophthora megasperma f. sp. glycines</name>
    <dbReference type="NCBI Taxonomy" id="1094619"/>
    <lineage>
        <taxon>Eukaryota</taxon>
        <taxon>Sar</taxon>
        <taxon>Stramenopiles</taxon>
        <taxon>Oomycota</taxon>
        <taxon>Peronosporomycetes</taxon>
        <taxon>Peronosporales</taxon>
        <taxon>Peronosporaceae</taxon>
        <taxon>Phytophthora</taxon>
    </lineage>
</organism>
<gene>
    <name evidence="3" type="ORF">PHYSODRAFT_515502</name>
</gene>
<feature type="domain" description="Kazal-like" evidence="2">
    <location>
        <begin position="19"/>
        <end position="71"/>
    </location>
</feature>
<feature type="chain" id="PRO_5003472978" evidence="1">
    <location>
        <begin position="20"/>
        <end position="78"/>
    </location>
</feature>
<dbReference type="CDD" id="cd00104">
    <property type="entry name" value="KAZAL_FS"/>
    <property type="match status" value="1"/>
</dbReference>
<keyword evidence="1" id="KW-0732">Signal</keyword>
<dbReference type="AlphaFoldDB" id="G4ZZ13"/>
<accession>G4ZZ13</accession>
<dbReference type="Proteomes" id="UP000002640">
    <property type="component" value="Unassembled WGS sequence"/>
</dbReference>
<dbReference type="RefSeq" id="XP_009532529.1">
    <property type="nucleotide sequence ID" value="XM_009534234.1"/>
</dbReference>